<feature type="repeat" description="WD" evidence="3">
    <location>
        <begin position="952"/>
        <end position="993"/>
    </location>
</feature>
<dbReference type="InterPro" id="IPR015943">
    <property type="entry name" value="WD40/YVTN_repeat-like_dom_sf"/>
</dbReference>
<dbReference type="PANTHER" id="PTHR47446">
    <property type="entry name" value="RING-TYPE E3 UBIQUITIN TRANSFERASE"/>
    <property type="match status" value="1"/>
</dbReference>
<dbReference type="CDD" id="cd16664">
    <property type="entry name" value="RING-Ubox_PUB"/>
    <property type="match status" value="1"/>
</dbReference>
<dbReference type="Proteomes" id="UP001291623">
    <property type="component" value="Unassembled WGS sequence"/>
</dbReference>
<evidence type="ECO:0000259" key="5">
    <source>
        <dbReference type="PROSITE" id="PS51698"/>
    </source>
</evidence>
<dbReference type="Pfam" id="PF23568">
    <property type="entry name" value="ARM_LIN"/>
    <property type="match status" value="1"/>
</dbReference>
<dbReference type="InterPro" id="IPR013083">
    <property type="entry name" value="Znf_RING/FYVE/PHD"/>
</dbReference>
<keyword evidence="2" id="KW-0808">Transferase</keyword>
<gene>
    <name evidence="6" type="ORF">RND71_012188</name>
</gene>
<organism evidence="6 7">
    <name type="scientific">Anisodus tanguticus</name>
    <dbReference type="NCBI Taxonomy" id="243964"/>
    <lineage>
        <taxon>Eukaryota</taxon>
        <taxon>Viridiplantae</taxon>
        <taxon>Streptophyta</taxon>
        <taxon>Embryophyta</taxon>
        <taxon>Tracheophyta</taxon>
        <taxon>Spermatophyta</taxon>
        <taxon>Magnoliopsida</taxon>
        <taxon>eudicotyledons</taxon>
        <taxon>Gunneridae</taxon>
        <taxon>Pentapetalae</taxon>
        <taxon>asterids</taxon>
        <taxon>lamiids</taxon>
        <taxon>Solanales</taxon>
        <taxon>Solanaceae</taxon>
        <taxon>Solanoideae</taxon>
        <taxon>Hyoscyameae</taxon>
        <taxon>Anisodus</taxon>
    </lineage>
</organism>
<dbReference type="InterPro" id="IPR045210">
    <property type="entry name" value="RING-Ubox_PUB"/>
</dbReference>
<dbReference type="PROSITE" id="PS50294">
    <property type="entry name" value="WD_REPEATS_REGION"/>
    <property type="match status" value="1"/>
</dbReference>
<dbReference type="Gene3D" id="2.130.10.10">
    <property type="entry name" value="YVTN repeat-like/Quinoprotein amine dehydrogenase"/>
    <property type="match status" value="1"/>
</dbReference>
<keyword evidence="3" id="KW-0853">WD repeat</keyword>
<dbReference type="GO" id="GO:0016567">
    <property type="term" value="P:protein ubiquitination"/>
    <property type="evidence" value="ECO:0007669"/>
    <property type="project" value="InterPro"/>
</dbReference>
<dbReference type="SMART" id="SM00320">
    <property type="entry name" value="WD40"/>
    <property type="match status" value="2"/>
</dbReference>
<dbReference type="InterPro" id="IPR003613">
    <property type="entry name" value="Ubox_domain"/>
</dbReference>
<evidence type="ECO:0000256" key="2">
    <source>
        <dbReference type="ARBA" id="ARBA00022679"/>
    </source>
</evidence>
<name>A0AAE1VLJ8_9SOLA</name>
<dbReference type="Pfam" id="PF23628">
    <property type="entry name" value="ARM_LIN_C"/>
    <property type="match status" value="1"/>
</dbReference>
<comment type="caution">
    <text evidence="6">The sequence shown here is derived from an EMBL/GenBank/DDBJ whole genome shotgun (WGS) entry which is preliminary data.</text>
</comment>
<dbReference type="EMBL" id="JAVYJV010000006">
    <property type="protein sequence ID" value="KAK4368396.1"/>
    <property type="molecule type" value="Genomic_DNA"/>
</dbReference>
<dbReference type="SMART" id="SM00504">
    <property type="entry name" value="Ubox"/>
    <property type="match status" value="1"/>
</dbReference>
<sequence length="1109" mass="124836">MATLDNILRHTTVFLSETLLQSDLRHRLFSVFSQSADQMPLNLAVETTENAAFSTSFSLRLAEKILLSFSENTFSSFLLSLVYTLQCRPVDAALSLLDVFHTDPSIARLEIAPLVFQDLFLIPIIQWYNHKRSRIISCSISLNSGSRGDDDESVQAISAATKSLSAMSGEQASELKDLDREYEEILDENCGVFAGYFKEVLRAKSGDRFIDLPSVIVQRNEKSDYFVFSKDEEMINEEFGLKNGRYNPIWTDSAEEDKSFKFNRSSKNLSKFPSFYPERVSLKVLTSQRSSIKSKLLDTSNFDSEHESCSSDDSNDPYSTESEAGNEDMNKRMALLNTRQRKYLNEKQPILGESSCHPDPLMEDYDNMQSSGKNTPPKDFVCPITTLVLEDPVTLETGQTYERKAIQEWMERGNATCPITRQKLHSTQLPKTNYVLKCLFARWQEKDQNSAPVQAKLNRELRRAITNLCTSEILRESEMAVLQIEKFCREGQMVDIQTMLSKPPVVNGFVEILSNSVEPHVLIATVFLLFELGSRDNGVIQKLTRVDTDVECIVALFQKGLLEAVVLIYLLMPFIGNLEEMQLFDSLLKVLISKEEDLVSMFMKPKPALVLLLGHVLRNTKDERASKIVKRVTSAKVVEAILRSLEAELSFIESNDADRRTFNEQVLHIIKNEGRTKENEHLQRGSCRCPNYVSRYSDYPDSQIAAAETLLALQGTFSSSGKPLIREYLLKRAGLDRTDSNEEEQAAEDWERKMAFSLLSYEFGLLFEALAEGLKSKSADLFSACFVSATWVVYRLTILPDTGIRGAARVCLLKQFVSIFKSSRDTENKALFLLALRNFMREPEGLHDLTNHVKDILKGLRELKKSSTIAVEILNLFSGENLLLKVGVTVVDKGSEIKDMWNHKEIALEDCSVNGEVSSIVCFRNKVFSSHTDGTIKVWTVKAKSLHLIQETRDHLKAVTSLVVQQSAEKLYSGSLDRTVRVWSIQDEGIEYEDIHEMKDHINNLLVANSLSCFIPQGAGIKVHSWNGATKLLNQHKYAKCLTLVKGKLYCGCLDNSIQDIDLPTGTINSIQSGTRKLLAKSSPIYALQVHDGLLFSAGTSLDGAAVKE</sequence>
<proteinExistence type="predicted"/>
<dbReference type="InterPro" id="IPR036322">
    <property type="entry name" value="WD40_repeat_dom_sf"/>
</dbReference>
<comment type="pathway">
    <text evidence="1">Protein modification; protein ubiquitination.</text>
</comment>
<dbReference type="SUPFAM" id="SSF50978">
    <property type="entry name" value="WD40 repeat-like"/>
    <property type="match status" value="1"/>
</dbReference>
<evidence type="ECO:0000313" key="6">
    <source>
        <dbReference type="EMBL" id="KAK4368396.1"/>
    </source>
</evidence>
<evidence type="ECO:0000313" key="7">
    <source>
        <dbReference type="Proteomes" id="UP001291623"/>
    </source>
</evidence>
<dbReference type="SUPFAM" id="SSF57850">
    <property type="entry name" value="RING/U-box"/>
    <property type="match status" value="1"/>
</dbReference>
<dbReference type="PROSITE" id="PS50082">
    <property type="entry name" value="WD_REPEATS_2"/>
    <property type="match status" value="1"/>
</dbReference>
<dbReference type="InterPro" id="IPR056514">
    <property type="entry name" value="ARM_LIN_2nd"/>
</dbReference>
<dbReference type="Pfam" id="PF23654">
    <property type="entry name" value="ARM_LIN_2nd"/>
    <property type="match status" value="1"/>
</dbReference>
<dbReference type="AlphaFoldDB" id="A0AAE1VLJ8"/>
<keyword evidence="7" id="KW-1185">Reference proteome</keyword>
<dbReference type="Gene3D" id="3.30.40.10">
    <property type="entry name" value="Zinc/RING finger domain, C3HC4 (zinc finger)"/>
    <property type="match status" value="1"/>
</dbReference>
<evidence type="ECO:0000256" key="3">
    <source>
        <dbReference type="PROSITE-ProRule" id="PRU00221"/>
    </source>
</evidence>
<dbReference type="InterPro" id="IPR052858">
    <property type="entry name" value="E3_ubiquitin-ligase_LIN"/>
</dbReference>
<dbReference type="InterPro" id="IPR055566">
    <property type="entry name" value="ARM_LIN"/>
</dbReference>
<dbReference type="InterPro" id="IPR056512">
    <property type="entry name" value="LIN_N"/>
</dbReference>
<dbReference type="Pfam" id="PF00400">
    <property type="entry name" value="WD40"/>
    <property type="match status" value="1"/>
</dbReference>
<dbReference type="Pfam" id="PF04564">
    <property type="entry name" value="U-box"/>
    <property type="match status" value="1"/>
</dbReference>
<evidence type="ECO:0000256" key="1">
    <source>
        <dbReference type="ARBA" id="ARBA00004906"/>
    </source>
</evidence>
<feature type="domain" description="U-box" evidence="5">
    <location>
        <begin position="375"/>
        <end position="450"/>
    </location>
</feature>
<evidence type="ECO:0000256" key="4">
    <source>
        <dbReference type="SAM" id="MobiDB-lite"/>
    </source>
</evidence>
<feature type="region of interest" description="Disordered" evidence="4">
    <location>
        <begin position="302"/>
        <end position="329"/>
    </location>
</feature>
<reference evidence="6" key="1">
    <citation type="submission" date="2023-12" db="EMBL/GenBank/DDBJ databases">
        <title>Genome assembly of Anisodus tanguticus.</title>
        <authorList>
            <person name="Wang Y.-J."/>
        </authorList>
    </citation>
    <scope>NUCLEOTIDE SEQUENCE</scope>
    <source>
        <strain evidence="6">KB-2021</strain>
        <tissue evidence="6">Leaf</tissue>
    </source>
</reference>
<protein>
    <recommendedName>
        <fullName evidence="5">U-box domain-containing protein</fullName>
    </recommendedName>
</protein>
<accession>A0AAE1VLJ8</accession>
<dbReference type="PROSITE" id="PS51698">
    <property type="entry name" value="U_BOX"/>
    <property type="match status" value="1"/>
</dbReference>
<dbReference type="GO" id="GO:0004842">
    <property type="term" value="F:ubiquitin-protein transferase activity"/>
    <property type="evidence" value="ECO:0007669"/>
    <property type="project" value="InterPro"/>
</dbReference>
<dbReference type="PANTHER" id="PTHR47446:SF2">
    <property type="entry name" value="RING-TYPE E3 UBIQUITIN TRANSFERASE"/>
    <property type="match status" value="1"/>
</dbReference>
<dbReference type="InterPro" id="IPR001680">
    <property type="entry name" value="WD40_rpt"/>
</dbReference>